<keyword evidence="7" id="KW-0732">Signal</keyword>
<evidence type="ECO:0000256" key="2">
    <source>
        <dbReference type="ARBA" id="ARBA00006939"/>
    </source>
</evidence>
<accession>A0AAV7VZX7</accession>
<dbReference type="GO" id="GO:0071578">
    <property type="term" value="P:zinc ion import across plasma membrane"/>
    <property type="evidence" value="ECO:0007669"/>
    <property type="project" value="TreeGrafter"/>
</dbReference>
<dbReference type="GO" id="GO:0005886">
    <property type="term" value="C:plasma membrane"/>
    <property type="evidence" value="ECO:0007669"/>
    <property type="project" value="TreeGrafter"/>
</dbReference>
<evidence type="ECO:0000313" key="8">
    <source>
        <dbReference type="EMBL" id="KAJ1206271.1"/>
    </source>
</evidence>
<keyword evidence="3 6" id="KW-0812">Transmembrane</keyword>
<evidence type="ECO:0000256" key="3">
    <source>
        <dbReference type="ARBA" id="ARBA00022692"/>
    </source>
</evidence>
<dbReference type="GO" id="GO:0140410">
    <property type="term" value="F:monoatomic cation:bicarbonate symporter activity"/>
    <property type="evidence" value="ECO:0007669"/>
    <property type="project" value="TreeGrafter"/>
</dbReference>
<comment type="subcellular location">
    <subcellularLocation>
        <location evidence="1">Membrane</location>
        <topology evidence="1">Multi-pass membrane protein</topology>
    </subcellularLocation>
</comment>
<dbReference type="InterPro" id="IPR003689">
    <property type="entry name" value="ZIP"/>
</dbReference>
<feature type="transmembrane region" description="Helical" evidence="6">
    <location>
        <begin position="201"/>
        <end position="218"/>
    </location>
</feature>
<gene>
    <name evidence="8" type="ORF">NDU88_001680</name>
</gene>
<evidence type="ECO:0000256" key="5">
    <source>
        <dbReference type="ARBA" id="ARBA00023136"/>
    </source>
</evidence>
<dbReference type="AlphaFoldDB" id="A0AAV7VZX7"/>
<evidence type="ECO:0000313" key="9">
    <source>
        <dbReference type="Proteomes" id="UP001066276"/>
    </source>
</evidence>
<proteinExistence type="inferred from homology"/>
<feature type="transmembrane region" description="Helical" evidence="6">
    <location>
        <begin position="167"/>
        <end position="189"/>
    </location>
</feature>
<keyword evidence="4 6" id="KW-1133">Transmembrane helix</keyword>
<dbReference type="PANTHER" id="PTHR12191:SF2">
    <property type="entry name" value="METAL CATION SYMPORTER ZIP8"/>
    <property type="match status" value="1"/>
</dbReference>
<protein>
    <recommendedName>
        <fullName evidence="10">Solute carrier family 39 member 8</fullName>
    </recommendedName>
</protein>
<feature type="transmembrane region" description="Helical" evidence="6">
    <location>
        <begin position="372"/>
        <end position="392"/>
    </location>
</feature>
<feature type="transmembrane region" description="Helical" evidence="6">
    <location>
        <begin position="134"/>
        <end position="155"/>
    </location>
</feature>
<dbReference type="GO" id="GO:0005385">
    <property type="term" value="F:zinc ion transmembrane transporter activity"/>
    <property type="evidence" value="ECO:0007669"/>
    <property type="project" value="TreeGrafter"/>
</dbReference>
<dbReference type="PANTHER" id="PTHR12191">
    <property type="entry name" value="SOLUTE CARRIER FAMILY 39"/>
    <property type="match status" value="1"/>
</dbReference>
<dbReference type="GO" id="GO:0030003">
    <property type="term" value="P:intracellular monoatomic cation homeostasis"/>
    <property type="evidence" value="ECO:0007669"/>
    <property type="project" value="TreeGrafter"/>
</dbReference>
<evidence type="ECO:0000256" key="6">
    <source>
        <dbReference type="SAM" id="Phobius"/>
    </source>
</evidence>
<feature type="chain" id="PRO_5043451329" description="Solute carrier family 39 member 8" evidence="7">
    <location>
        <begin position="23"/>
        <end position="466"/>
    </location>
</feature>
<keyword evidence="5 6" id="KW-0472">Membrane</keyword>
<dbReference type="Pfam" id="PF02535">
    <property type="entry name" value="Zip"/>
    <property type="match status" value="1"/>
</dbReference>
<feature type="signal peptide" evidence="7">
    <location>
        <begin position="1"/>
        <end position="22"/>
    </location>
</feature>
<name>A0AAV7VZX7_PLEWA</name>
<dbReference type="InterPro" id="IPR050799">
    <property type="entry name" value="ZIP_Transporter"/>
</dbReference>
<comment type="similarity">
    <text evidence="2">Belongs to the ZIP transporter (TC 2.A.5) family.</text>
</comment>
<dbReference type="EMBL" id="JANPWB010000002">
    <property type="protein sequence ID" value="KAJ1206271.1"/>
    <property type="molecule type" value="Genomic_DNA"/>
</dbReference>
<keyword evidence="9" id="KW-1185">Reference proteome</keyword>
<reference evidence="8" key="1">
    <citation type="journal article" date="2022" name="bioRxiv">
        <title>Sequencing and chromosome-scale assembly of the giantPleurodeles waltlgenome.</title>
        <authorList>
            <person name="Brown T."/>
            <person name="Elewa A."/>
            <person name="Iarovenko S."/>
            <person name="Subramanian E."/>
            <person name="Araus A.J."/>
            <person name="Petzold A."/>
            <person name="Susuki M."/>
            <person name="Suzuki K.-i.T."/>
            <person name="Hayashi T."/>
            <person name="Toyoda A."/>
            <person name="Oliveira C."/>
            <person name="Osipova E."/>
            <person name="Leigh N.D."/>
            <person name="Simon A."/>
            <person name="Yun M.H."/>
        </authorList>
    </citation>
    <scope>NUCLEOTIDE SEQUENCE</scope>
    <source>
        <strain evidence="8">20211129_DDA</strain>
        <tissue evidence="8">Liver</tissue>
    </source>
</reference>
<feature type="transmembrane region" description="Helical" evidence="6">
    <location>
        <begin position="436"/>
        <end position="460"/>
    </location>
</feature>
<dbReference type="Proteomes" id="UP001066276">
    <property type="component" value="Chromosome 1_2"/>
</dbReference>
<evidence type="ECO:0000256" key="4">
    <source>
        <dbReference type="ARBA" id="ARBA00022989"/>
    </source>
</evidence>
<organism evidence="8 9">
    <name type="scientific">Pleurodeles waltl</name>
    <name type="common">Iberian ribbed newt</name>
    <dbReference type="NCBI Taxonomy" id="8319"/>
    <lineage>
        <taxon>Eukaryota</taxon>
        <taxon>Metazoa</taxon>
        <taxon>Chordata</taxon>
        <taxon>Craniata</taxon>
        <taxon>Vertebrata</taxon>
        <taxon>Euteleostomi</taxon>
        <taxon>Amphibia</taxon>
        <taxon>Batrachia</taxon>
        <taxon>Caudata</taxon>
        <taxon>Salamandroidea</taxon>
        <taxon>Salamandridae</taxon>
        <taxon>Pleurodelinae</taxon>
        <taxon>Pleurodeles</taxon>
    </lineage>
</organism>
<evidence type="ECO:0008006" key="10">
    <source>
        <dbReference type="Google" id="ProtNLM"/>
    </source>
</evidence>
<feature type="transmembrane region" description="Helical" evidence="6">
    <location>
        <begin position="398"/>
        <end position="415"/>
    </location>
</feature>
<evidence type="ECO:0000256" key="7">
    <source>
        <dbReference type="SAM" id="SignalP"/>
    </source>
</evidence>
<evidence type="ECO:0000256" key="1">
    <source>
        <dbReference type="ARBA" id="ARBA00004141"/>
    </source>
</evidence>
<comment type="caution">
    <text evidence="8">The sequence shown here is derived from an EMBL/GenBank/DDBJ whole genome shotgun (WGS) entry which is preliminary data.</text>
</comment>
<sequence length="466" mass="50875">MAGRLPLHRWVLLATLLSVAQGQGPSSSAQAPEELFSQDALKLYGEQGALSAARLSTLLDTLGLRTAADSHHQLHYDECLSGEQIFSIYDMQNGSQLTAPNFTTICPAILQQMSFHPCGQAEPRNKTRPSSTEVWGFGFLSVTLISLPSLFGLFITPVLKKPYFPKVLTYFVGLAIGTLLSNAIFQLIPEALGFDPKEDNYIDKAVSVFGGFYILFFIERILKIALNAYGQDPHSHLDIDQLAKPKTQSEHETGKVQNGTTYYANPAVTRAGSSMDVDNISIITAQDENSPPTYCGCLRWRPLSDIGTIAWMITLSDAVHNFIDGLAIGASFTVSLMQGLSTSIAILCEELPHEFGDFAILINAGMSIPQALFFNFLSSCSCYIGLILGIVVGNNFEPNIIFGLAGGMFLYISLADMFPEMNDMLKEKITGRKTDCLYFVIQNAGLLTGFAIILLITLYAGDIDLE</sequence>